<proteinExistence type="predicted"/>
<sequence>MDKEKRVSEKRAAQSRKEDAALNRVLIWFGAAVVAELILLLLNRYYINATTRPGEIEFQGALLAAFPTILGVTAGGFVLCLVWLLFWRRGGKNIVLPGCLTVAFGILMVIAAVTYRFYASGVQLLCGLVPAIAVLALVYYLYQHEFFAVTVLSALGILGLWLFRKANGGHAAVVYGYMAVTAVVLVAAVLVCRSMQKNGGVLRLGGRSIQVFGRNAGYGMVYLTCGIVAAALAAALILGTAAAYYLIFVMVAWLFVMAVYYTVKLM</sequence>
<feature type="transmembrane region" description="Helical" evidence="1">
    <location>
        <begin position="146"/>
        <end position="163"/>
    </location>
</feature>
<name>A0A0S2W281_9FIRM</name>
<organism evidence="2 3">
    <name type="scientific">Intestinimonas butyriciproducens</name>
    <dbReference type="NCBI Taxonomy" id="1297617"/>
    <lineage>
        <taxon>Bacteria</taxon>
        <taxon>Bacillati</taxon>
        <taxon>Bacillota</taxon>
        <taxon>Clostridia</taxon>
        <taxon>Eubacteriales</taxon>
        <taxon>Intestinimonas</taxon>
    </lineage>
</organism>
<gene>
    <name evidence="2" type="ORF">IB211_01058</name>
</gene>
<keyword evidence="1" id="KW-1133">Transmembrane helix</keyword>
<reference evidence="3" key="2">
    <citation type="submission" date="2015-04" db="EMBL/GenBank/DDBJ databases">
        <title>A butyrogenic pathway from the amino acid lysine in a human gut commensal.</title>
        <authorList>
            <person name="de Vos W.M."/>
            <person name="Bui N.T.P."/>
            <person name="Plugge C.M."/>
            <person name="Ritari J."/>
        </authorList>
    </citation>
    <scope>NUCLEOTIDE SEQUENCE [LARGE SCALE GENOMIC DNA]</scope>
    <source>
        <strain evidence="3">AF211</strain>
    </source>
</reference>
<feature type="transmembrane region" description="Helical" evidence="1">
    <location>
        <begin position="216"/>
        <end position="237"/>
    </location>
</feature>
<dbReference type="AlphaFoldDB" id="A0A0S2W281"/>
<keyword evidence="1" id="KW-0472">Membrane</keyword>
<dbReference type="EMBL" id="CP011307">
    <property type="protein sequence ID" value="ALP93451.1"/>
    <property type="molecule type" value="Genomic_DNA"/>
</dbReference>
<dbReference type="STRING" id="1297617.IB211_01058"/>
<evidence type="ECO:0000313" key="3">
    <source>
        <dbReference type="Proteomes" id="UP000064844"/>
    </source>
</evidence>
<keyword evidence="1" id="KW-0812">Transmembrane</keyword>
<dbReference type="KEGG" id="ibu:IB211_01058"/>
<feature type="transmembrane region" description="Helical" evidence="1">
    <location>
        <begin position="62"/>
        <end position="87"/>
    </location>
</feature>
<protein>
    <submittedName>
        <fullName evidence="2">Uncharacterized protein</fullName>
    </submittedName>
</protein>
<dbReference type="Proteomes" id="UP000064844">
    <property type="component" value="Chromosome"/>
</dbReference>
<reference evidence="2 3" key="1">
    <citation type="journal article" date="2015" name="Nat. Commun.">
        <title>Production of butyrate from lysine and the Amadori product fructoselysine by a human gut commensal.</title>
        <authorList>
            <person name="Bui T.P."/>
            <person name="Ritari J."/>
            <person name="Boeren S."/>
            <person name="de Waard P."/>
            <person name="Plugge C.M."/>
            <person name="de Vos W.M."/>
        </authorList>
    </citation>
    <scope>NUCLEOTIDE SEQUENCE [LARGE SCALE GENOMIC DNA]</scope>
    <source>
        <strain evidence="2 3">AF211</strain>
    </source>
</reference>
<accession>A0A0S2W281</accession>
<evidence type="ECO:0000313" key="2">
    <source>
        <dbReference type="EMBL" id="ALP93451.1"/>
    </source>
</evidence>
<keyword evidence="3" id="KW-1185">Reference proteome</keyword>
<dbReference type="RefSeq" id="WP_058117334.1">
    <property type="nucleotide sequence ID" value="NZ_CP011307.1"/>
</dbReference>
<feature type="transmembrane region" description="Helical" evidence="1">
    <location>
        <begin position="175"/>
        <end position="195"/>
    </location>
</feature>
<feature type="transmembrane region" description="Helical" evidence="1">
    <location>
        <begin position="21"/>
        <end position="42"/>
    </location>
</feature>
<feature type="transmembrane region" description="Helical" evidence="1">
    <location>
        <begin position="94"/>
        <end position="115"/>
    </location>
</feature>
<evidence type="ECO:0000256" key="1">
    <source>
        <dbReference type="SAM" id="Phobius"/>
    </source>
</evidence>
<feature type="transmembrane region" description="Helical" evidence="1">
    <location>
        <begin position="121"/>
        <end position="141"/>
    </location>
</feature>
<dbReference type="eggNOG" id="ENOG5032XSJ">
    <property type="taxonomic scope" value="Bacteria"/>
</dbReference>
<feature type="transmembrane region" description="Helical" evidence="1">
    <location>
        <begin position="243"/>
        <end position="263"/>
    </location>
</feature>